<reference evidence="2" key="1">
    <citation type="journal article" date="2023" name="G3 (Bethesda)">
        <title>Genome assembly and association tests identify interacting loci associated with vigor, precocity, and sex in interspecific pistachio rootstocks.</title>
        <authorList>
            <person name="Palmer W."/>
            <person name="Jacygrad E."/>
            <person name="Sagayaradj S."/>
            <person name="Cavanaugh K."/>
            <person name="Han R."/>
            <person name="Bertier L."/>
            <person name="Beede B."/>
            <person name="Kafkas S."/>
            <person name="Golino D."/>
            <person name="Preece J."/>
            <person name="Michelmore R."/>
        </authorList>
    </citation>
    <scope>NUCLEOTIDE SEQUENCE [LARGE SCALE GENOMIC DNA]</scope>
</reference>
<evidence type="ECO:0000313" key="1">
    <source>
        <dbReference type="EMBL" id="KAJ0096885.1"/>
    </source>
</evidence>
<sequence>MLDLASCVSLSTVHCHQPPSSLQKTASHVHTRGCQNRWHHSSRYAILFT</sequence>
<name>A0ACC1BD13_9ROSI</name>
<keyword evidence="2" id="KW-1185">Reference proteome</keyword>
<protein>
    <submittedName>
        <fullName evidence="1">Uncharacterized protein</fullName>
    </submittedName>
</protein>
<proteinExistence type="predicted"/>
<evidence type="ECO:0000313" key="2">
    <source>
        <dbReference type="Proteomes" id="UP001164250"/>
    </source>
</evidence>
<accession>A0ACC1BD13</accession>
<organism evidence="1 2">
    <name type="scientific">Pistacia atlantica</name>
    <dbReference type="NCBI Taxonomy" id="434234"/>
    <lineage>
        <taxon>Eukaryota</taxon>
        <taxon>Viridiplantae</taxon>
        <taxon>Streptophyta</taxon>
        <taxon>Embryophyta</taxon>
        <taxon>Tracheophyta</taxon>
        <taxon>Spermatophyta</taxon>
        <taxon>Magnoliopsida</taxon>
        <taxon>eudicotyledons</taxon>
        <taxon>Gunneridae</taxon>
        <taxon>Pentapetalae</taxon>
        <taxon>rosids</taxon>
        <taxon>malvids</taxon>
        <taxon>Sapindales</taxon>
        <taxon>Anacardiaceae</taxon>
        <taxon>Pistacia</taxon>
    </lineage>
</organism>
<dbReference type="EMBL" id="CM047901">
    <property type="protein sequence ID" value="KAJ0096885.1"/>
    <property type="molecule type" value="Genomic_DNA"/>
</dbReference>
<comment type="caution">
    <text evidence="1">The sequence shown here is derived from an EMBL/GenBank/DDBJ whole genome shotgun (WGS) entry which is preliminary data.</text>
</comment>
<dbReference type="Proteomes" id="UP001164250">
    <property type="component" value="Chromosome 5"/>
</dbReference>
<gene>
    <name evidence="1" type="ORF">Patl1_28800</name>
</gene>